<dbReference type="InterPro" id="IPR018821">
    <property type="entry name" value="DUF294_put_nucleoTrafse_sb-bd"/>
</dbReference>
<evidence type="ECO:0000313" key="4">
    <source>
        <dbReference type="Proteomes" id="UP000570361"/>
    </source>
</evidence>
<evidence type="ECO:0000259" key="2">
    <source>
        <dbReference type="Pfam" id="PF10335"/>
    </source>
</evidence>
<dbReference type="AlphaFoldDB" id="A0A7W5AW94"/>
<gene>
    <name evidence="3" type="ORF">FHS18_002028</name>
</gene>
<dbReference type="Pfam" id="PF10335">
    <property type="entry name" value="DUF294_C"/>
    <property type="match status" value="1"/>
</dbReference>
<keyword evidence="4" id="KW-1185">Reference proteome</keyword>
<feature type="domain" description="Protein-PII uridylyltransferase N-terminal" evidence="1">
    <location>
        <begin position="39"/>
        <end position="170"/>
    </location>
</feature>
<reference evidence="3 4" key="1">
    <citation type="submission" date="2020-08" db="EMBL/GenBank/DDBJ databases">
        <title>Genomic Encyclopedia of Type Strains, Phase III (KMG-III): the genomes of soil and plant-associated and newly described type strains.</title>
        <authorList>
            <person name="Whitman W."/>
        </authorList>
    </citation>
    <scope>NUCLEOTIDE SEQUENCE [LARGE SCALE GENOMIC DNA]</scope>
    <source>
        <strain evidence="3 4">CECT 5862</strain>
    </source>
</reference>
<dbReference type="Pfam" id="PF03445">
    <property type="entry name" value="DUF294"/>
    <property type="match status" value="1"/>
</dbReference>
<dbReference type="GO" id="GO:0008773">
    <property type="term" value="F:[protein-PII] uridylyltransferase activity"/>
    <property type="evidence" value="ECO:0007669"/>
    <property type="project" value="InterPro"/>
</dbReference>
<dbReference type="Proteomes" id="UP000570361">
    <property type="component" value="Unassembled WGS sequence"/>
</dbReference>
<dbReference type="InterPro" id="IPR005105">
    <property type="entry name" value="GlnD_Uridyltrans_N"/>
</dbReference>
<dbReference type="EMBL" id="JACHXK010000003">
    <property type="protein sequence ID" value="MBB3109965.1"/>
    <property type="molecule type" value="Genomic_DNA"/>
</dbReference>
<dbReference type="Gene3D" id="3.30.460.10">
    <property type="entry name" value="Beta Polymerase, domain 2"/>
    <property type="match status" value="1"/>
</dbReference>
<comment type="caution">
    <text evidence="3">The sequence shown here is derived from an EMBL/GenBank/DDBJ whole genome shotgun (WGS) entry which is preliminary data.</text>
</comment>
<sequence>MNDPVGTQLLTLIRTADDMKTLRGLRDQFHDQMGSLLSEQPVEQFYNHLNDVHDALIQRTIALSEMQMARLGNGSPPVPYAYILFGSGGRKEQTFSSDQDSGLIYRDPEDEFERDEVKRYFEQFAVTIVQSLQQLGYPPCEGNVISNNLDWNHSLTEWQHKLNGWFEDPNWERVRYLLIVADGRCVYGQEELLSALKRHFYSDMLKNPVIVNHMLSNTMRHKVLIGVFGQLLKEQYGEDAGSLDVKYGAYIPMVNSIRLLAIQAELHETSTLARIQELKARGRLTDEDAQAYTVAFKLFLRLRLMTTEREVDAMYGNNGKLASRRLTKELIDELKTALRVGKKLQRQVHRLMGGKM</sequence>
<dbReference type="InterPro" id="IPR043519">
    <property type="entry name" value="NT_sf"/>
</dbReference>
<dbReference type="RefSeq" id="WP_183599525.1">
    <property type="nucleotide sequence ID" value="NZ_JACHXK010000003.1"/>
</dbReference>
<name>A0A7W5AW94_9BACL</name>
<dbReference type="CDD" id="cd05401">
    <property type="entry name" value="NT_GlnE_GlnD_like"/>
    <property type="match status" value="1"/>
</dbReference>
<feature type="domain" description="DUF294" evidence="2">
    <location>
        <begin position="210"/>
        <end position="350"/>
    </location>
</feature>
<accession>A0A7W5AW94</accession>
<evidence type="ECO:0000259" key="1">
    <source>
        <dbReference type="Pfam" id="PF03445"/>
    </source>
</evidence>
<evidence type="ECO:0000313" key="3">
    <source>
        <dbReference type="EMBL" id="MBB3109965.1"/>
    </source>
</evidence>
<organism evidence="3 4">
    <name type="scientific">Paenibacillus phyllosphaerae</name>
    <dbReference type="NCBI Taxonomy" id="274593"/>
    <lineage>
        <taxon>Bacteria</taxon>
        <taxon>Bacillati</taxon>
        <taxon>Bacillota</taxon>
        <taxon>Bacilli</taxon>
        <taxon>Bacillales</taxon>
        <taxon>Paenibacillaceae</taxon>
        <taxon>Paenibacillus</taxon>
    </lineage>
</organism>
<dbReference type="SUPFAM" id="SSF81301">
    <property type="entry name" value="Nucleotidyltransferase"/>
    <property type="match status" value="1"/>
</dbReference>
<proteinExistence type="predicted"/>
<protein>
    <submittedName>
        <fullName evidence="3">CBS domain-containing protein</fullName>
    </submittedName>
</protein>